<keyword evidence="2" id="KW-1185">Reference proteome</keyword>
<dbReference type="Proteomes" id="UP000030651">
    <property type="component" value="Unassembled WGS sequence"/>
</dbReference>
<dbReference type="GeneID" id="19273648"/>
<evidence type="ECO:0008006" key="3">
    <source>
        <dbReference type="Google" id="ProtNLM"/>
    </source>
</evidence>
<proteinExistence type="predicted"/>
<gene>
    <name evidence="1" type="ORF">PFICI_08635</name>
</gene>
<dbReference type="KEGG" id="pfy:PFICI_08635"/>
<dbReference type="PANTHER" id="PTHR13379">
    <property type="entry name" value="UNCHARACTERIZED DUF1308"/>
    <property type="match status" value="1"/>
</dbReference>
<dbReference type="AlphaFoldDB" id="W3X0A6"/>
<dbReference type="HOGENOM" id="CLU_033444_1_0_1"/>
<reference evidence="2" key="1">
    <citation type="journal article" date="2015" name="BMC Genomics">
        <title>Genomic and transcriptomic analysis of the endophytic fungus Pestalotiopsis fici reveals its lifestyle and high potential for synthesis of natural products.</title>
        <authorList>
            <person name="Wang X."/>
            <person name="Zhang X."/>
            <person name="Liu L."/>
            <person name="Xiang M."/>
            <person name="Wang W."/>
            <person name="Sun X."/>
            <person name="Che Y."/>
            <person name="Guo L."/>
            <person name="Liu G."/>
            <person name="Guo L."/>
            <person name="Wang C."/>
            <person name="Yin W.B."/>
            <person name="Stadler M."/>
            <person name="Zhang X."/>
            <person name="Liu X."/>
        </authorList>
    </citation>
    <scope>NUCLEOTIDE SEQUENCE [LARGE SCALE GENOMIC DNA]</scope>
    <source>
        <strain evidence="2">W106-1 / CGMCC3.15140</strain>
    </source>
</reference>
<dbReference type="OrthoDB" id="441890at2759"/>
<dbReference type="EMBL" id="KI912114">
    <property type="protein sequence ID" value="ETS78782.1"/>
    <property type="molecule type" value="Genomic_DNA"/>
</dbReference>
<dbReference type="OMA" id="VCDTARS"/>
<dbReference type="eggNOG" id="ENOG502RZS8">
    <property type="taxonomic scope" value="Eukaryota"/>
</dbReference>
<name>W3X0A6_PESFW</name>
<dbReference type="PANTHER" id="PTHR13379:SF0">
    <property type="entry name" value="UPF0415 PROTEIN C7ORF25"/>
    <property type="match status" value="1"/>
</dbReference>
<sequence>MASPHDGADDAVHELLARANGLLSELSTFAVHYNKVADSYSGDGAHHTASTVNYLRQQLKSEVQALNGILEKHSGPDSVMSTHRVSSTNLPFFESLWAYAKQSQDIVALRKWVCNGQFEGKDVLAPGTHIVHMPGDSIPSKHTTTLVDLITDGGRTWVKIAATTSKRLLWDMTKLGWAIGADDSDDGEDADITDDELEDIPLFKAAKSLAISAKAYRIRGASPAVRLILPRIASGESKDVDLVLNRIRALGIEVLCSNELENLTPVPLTEEILNQMVPSPLASFSDSLNIDTSILIGLISDFSHSSVEKQSWFTAMQLGHLANEQKRQIATTWIYPAMGSRRLICTPEAASTCREIVTTIGTPSEVARLNLLLCEDQTISREQLVQDFQKLSDHEVPADLRLPVKIVDNTPNTSDLPSEVWEALRDVTEPTKSVFAFGWASHYTTLTSNGAGITSLTKNLEDMSYQSKWPSVWLCPFSRSLVGVPKHLRDGEE</sequence>
<evidence type="ECO:0000313" key="2">
    <source>
        <dbReference type="Proteomes" id="UP000030651"/>
    </source>
</evidence>
<evidence type="ECO:0000313" key="1">
    <source>
        <dbReference type="EMBL" id="ETS78782.1"/>
    </source>
</evidence>
<organism evidence="1 2">
    <name type="scientific">Pestalotiopsis fici (strain W106-1 / CGMCC3.15140)</name>
    <dbReference type="NCBI Taxonomy" id="1229662"/>
    <lineage>
        <taxon>Eukaryota</taxon>
        <taxon>Fungi</taxon>
        <taxon>Dikarya</taxon>
        <taxon>Ascomycota</taxon>
        <taxon>Pezizomycotina</taxon>
        <taxon>Sordariomycetes</taxon>
        <taxon>Xylariomycetidae</taxon>
        <taxon>Amphisphaeriales</taxon>
        <taxon>Sporocadaceae</taxon>
        <taxon>Pestalotiopsis</taxon>
    </lineage>
</organism>
<accession>W3X0A6</accession>
<dbReference type="RefSeq" id="XP_007835407.1">
    <property type="nucleotide sequence ID" value="XM_007837216.1"/>
</dbReference>
<protein>
    <recommendedName>
        <fullName evidence="3">DUF1308 domain-containing protein</fullName>
    </recommendedName>
</protein>
<dbReference type="InParanoid" id="W3X0A6"/>